<accession>A0A4D7QUM4</accession>
<evidence type="ECO:0008006" key="3">
    <source>
        <dbReference type="Google" id="ProtNLM"/>
    </source>
</evidence>
<evidence type="ECO:0000313" key="1">
    <source>
        <dbReference type="EMBL" id="QCK88727.1"/>
    </source>
</evidence>
<name>A0A4D7QUM4_9HYPH</name>
<dbReference type="EMBL" id="CP039865">
    <property type="protein sequence ID" value="QCK88727.1"/>
    <property type="molecule type" value="Genomic_DNA"/>
</dbReference>
<proteinExistence type="predicted"/>
<dbReference type="Proteomes" id="UP000298588">
    <property type="component" value="Chromosome"/>
</dbReference>
<protein>
    <recommendedName>
        <fullName evidence="3">DUF2188 domain-containing protein</fullName>
    </recommendedName>
</protein>
<dbReference type="KEGG" id="paqt:E8L99_09705"/>
<reference evidence="1 2" key="1">
    <citation type="submission" date="2019-04" db="EMBL/GenBank/DDBJ databases">
        <title>Phreatobacter aquaticus sp. nov.</title>
        <authorList>
            <person name="Choi A."/>
            <person name="Baek K."/>
        </authorList>
    </citation>
    <scope>NUCLEOTIDE SEQUENCE [LARGE SCALE GENOMIC DNA]</scope>
    <source>
        <strain evidence="1 2">NMCR1094</strain>
    </source>
</reference>
<gene>
    <name evidence="1" type="ORF">E8L99_09705</name>
</gene>
<organism evidence="1 2">
    <name type="scientific">Phreatobacter aquaticus</name>
    <dbReference type="NCBI Taxonomy" id="2570229"/>
    <lineage>
        <taxon>Bacteria</taxon>
        <taxon>Pseudomonadati</taxon>
        <taxon>Pseudomonadota</taxon>
        <taxon>Alphaproteobacteria</taxon>
        <taxon>Hyphomicrobiales</taxon>
        <taxon>Phreatobacteraceae</taxon>
        <taxon>Phreatobacter</taxon>
    </lineage>
</organism>
<sequence length="59" mass="6304">MVCPSAGGLWIARESQGLAEGVFRTRQEAVRFALAEGGRDNVVRFSASPALPSYLTPLP</sequence>
<dbReference type="AlphaFoldDB" id="A0A4D7QUM4"/>
<evidence type="ECO:0000313" key="2">
    <source>
        <dbReference type="Proteomes" id="UP000298588"/>
    </source>
</evidence>
<dbReference type="OrthoDB" id="8454620at2"/>
<keyword evidence="2" id="KW-1185">Reference proteome</keyword>